<dbReference type="KEGG" id="vck:PG915_06045"/>
<accession>A0AAU8BLI5</accession>
<dbReference type="InterPro" id="IPR007314">
    <property type="entry name" value="Cofac_haem-bd_dom"/>
</dbReference>
<dbReference type="SUPFAM" id="SSF159501">
    <property type="entry name" value="EreA/ChaN-like"/>
    <property type="match status" value="1"/>
</dbReference>
<dbReference type="PIRSF" id="PIRSF020419">
    <property type="entry name" value="Fe_uptake_reg_CjrA_prd"/>
    <property type="match status" value="1"/>
</dbReference>
<feature type="domain" description="Haem-binding uptake Tiki superfamily ChaN" evidence="2">
    <location>
        <begin position="55"/>
        <end position="255"/>
    </location>
</feature>
<evidence type="ECO:0000259" key="2">
    <source>
        <dbReference type="Pfam" id="PF04187"/>
    </source>
</evidence>
<dbReference type="Pfam" id="PF04187">
    <property type="entry name" value="Cofac_haem_bdg"/>
    <property type="match status" value="1"/>
</dbReference>
<dbReference type="EMBL" id="CP115920">
    <property type="protein sequence ID" value="XCD17087.1"/>
    <property type="molecule type" value="Genomic_DNA"/>
</dbReference>
<keyword evidence="1" id="KW-0732">Signal</keyword>
<gene>
    <name evidence="3" type="ORF">PG915_06045</name>
</gene>
<dbReference type="RefSeq" id="WP_353498304.1">
    <property type="nucleotide sequence ID" value="NZ_CP115920.1"/>
</dbReference>
<name>A0AAU8BLI5_9VIBR</name>
<dbReference type="AlphaFoldDB" id="A0AAU8BLI5"/>
<dbReference type="PROSITE" id="PS51257">
    <property type="entry name" value="PROKAR_LIPOPROTEIN"/>
    <property type="match status" value="1"/>
</dbReference>
<evidence type="ECO:0000313" key="3">
    <source>
        <dbReference type="EMBL" id="XCD17087.1"/>
    </source>
</evidence>
<proteinExistence type="predicted"/>
<organism evidence="3">
    <name type="scientific">Vibrio chaetopteri</name>
    <dbReference type="NCBI Taxonomy" id="3016528"/>
    <lineage>
        <taxon>Bacteria</taxon>
        <taxon>Pseudomonadati</taxon>
        <taxon>Pseudomonadota</taxon>
        <taxon>Gammaproteobacteria</taxon>
        <taxon>Vibrionales</taxon>
        <taxon>Vibrionaceae</taxon>
        <taxon>Vibrio</taxon>
    </lineage>
</organism>
<dbReference type="Gene3D" id="3.40.50.11550">
    <property type="match status" value="1"/>
</dbReference>
<evidence type="ECO:0000256" key="1">
    <source>
        <dbReference type="SAM" id="SignalP"/>
    </source>
</evidence>
<feature type="chain" id="PRO_5043919189" evidence="1">
    <location>
        <begin position="20"/>
        <end position="314"/>
    </location>
</feature>
<reference evidence="3" key="1">
    <citation type="submission" date="2023-01" db="EMBL/GenBank/DDBJ databases">
        <title>Vibrio sp. CB1-14 genome sequencing.</title>
        <authorList>
            <person name="Otstavnykh N."/>
            <person name="Isaeva M."/>
            <person name="Meleshko D."/>
        </authorList>
    </citation>
    <scope>NUCLEOTIDE SEQUENCE</scope>
    <source>
        <strain evidence="3">CB1-14</strain>
    </source>
</reference>
<keyword evidence="3" id="KW-0449">Lipoprotein</keyword>
<protein>
    <submittedName>
        <fullName evidence="3">ChaN family lipoprotein</fullName>
    </submittedName>
</protein>
<dbReference type="CDD" id="cd14727">
    <property type="entry name" value="ChanN-like"/>
    <property type="match status" value="1"/>
</dbReference>
<sequence>MKAYPIALSLALLAGCSSAPSNDLSKPAQSVNSFYDYQLYSPQGLAVSLSSLPVDLKSADVILIGEWHTHSGVHRFQTNLLKQLVNNNAKLALSMEQFTRDKQPIVDQYLKSEIGEQMLIREGNAWPNYESDYRPLVELAKQNQLDIIASNAPKSFVRCIGREGLNYLEKLDSNERTLVAKRIDTSSSAYKDKFMASMHHGDSEQTERQYAAQLTWDATMAESIVDYINQHPGTQVMHIAGKFHTENALGTAAQIQALAPNLNIAVITPVTDITSDSRDFQLSVLAPPVRYVQKENQMQAYKHLHKRSDTLTCD</sequence>
<feature type="signal peptide" evidence="1">
    <location>
        <begin position="1"/>
        <end position="19"/>
    </location>
</feature>
<dbReference type="InterPro" id="IPR016773">
    <property type="entry name" value="Fe3_uptake_reg_CjrA_prd"/>
</dbReference>